<name>A0A8J6B1H5_9EUKA</name>
<protein>
    <submittedName>
        <fullName evidence="1">U3 small nucleolar RNA-associated protein 6</fullName>
    </submittedName>
</protein>
<dbReference type="InterPro" id="IPR011990">
    <property type="entry name" value="TPR-like_helical_dom_sf"/>
</dbReference>
<dbReference type="OrthoDB" id="28112at2759"/>
<sequence length="612" mass="66150">MIAVSAMSLVSPKPRPCTPPRLCLELGSTQHSSHLWLIHDVMYSFSRAERNRSTPSMAEKAEAYVERSIPELDELIKLKIISDETAKSILKKRRKLSYGIFASSITPPVARYEEIIAFEESNEVERREAVSAAGHERDQLEHEGAGLARIYSLYERAVFQHPRDEAQWVRYIDFAQRTGADSRLSAIFGESVSKNPHSELLWTLMAAWSYHMTGELKEARTTLLNARRLNPNSSAIVTHLIKLHLTHYIAVGRELEKADSDEERGELEGERETALADALTIFTTAIAELPPDAAEEVVVSVIPLCPQKLLDAVLEAADDECVNTAVDVIVAIHKSGLLAGSSWSEASPAILEAFEDADDEEVGPALTRLWTAISELGLDSMGVLASVANLTLESDFTREVAAQFIVARCDEVGLDPAEVISGSPLEKTTAGQALVNAESIDSAETYEALAAALAKPVDPVDALKTAIGVLTDDEVELSGDPATLLAAVRAVAFPMATTAPREALVAAANSIWVSLSRVAPAAVLAEVKALPTFAGPGTVLALVDRVPPTEAAGIVEAALRIDGNIPELWLGLVRLAVQSGQYSSVYDRAQRAMTPRAAARFELLFSDFLSTL</sequence>
<keyword evidence="2" id="KW-1185">Reference proteome</keyword>
<dbReference type="EMBL" id="JAHDYR010000003">
    <property type="protein sequence ID" value="KAG9397280.1"/>
    <property type="molecule type" value="Genomic_DNA"/>
</dbReference>
<reference evidence="1" key="1">
    <citation type="submission" date="2021-05" db="EMBL/GenBank/DDBJ databases">
        <title>A free-living protist that lacks canonical eukaryotic 1 DNA replication and segregation systems.</title>
        <authorList>
            <person name="Salas-Leiva D.E."/>
            <person name="Tromer E.C."/>
            <person name="Curtis B.A."/>
            <person name="Jerlstrom-Hultqvist J."/>
            <person name="Kolisko M."/>
            <person name="Yi Z."/>
            <person name="Salas-Leiva J.S."/>
            <person name="Gallot-Lavallee L."/>
            <person name="Kops G.J.P.L."/>
            <person name="Archibald J.M."/>
            <person name="Simpson A.G.B."/>
            <person name="Roger A.J."/>
        </authorList>
    </citation>
    <scope>NUCLEOTIDE SEQUENCE</scope>
    <source>
        <strain evidence="1">BICM</strain>
    </source>
</reference>
<evidence type="ECO:0000313" key="2">
    <source>
        <dbReference type="Proteomes" id="UP000717585"/>
    </source>
</evidence>
<comment type="caution">
    <text evidence="1">The sequence shown here is derived from an EMBL/GenBank/DDBJ whole genome shotgun (WGS) entry which is preliminary data.</text>
</comment>
<accession>A0A8J6B1H5</accession>
<gene>
    <name evidence="1" type="ORF">J8273_1195</name>
</gene>
<dbReference type="GO" id="GO:0000462">
    <property type="term" value="P:maturation of SSU-rRNA from tricistronic rRNA transcript (SSU-rRNA, 5.8S rRNA, LSU-rRNA)"/>
    <property type="evidence" value="ECO:0007669"/>
    <property type="project" value="InterPro"/>
</dbReference>
<dbReference type="GO" id="GO:0030515">
    <property type="term" value="F:snoRNA binding"/>
    <property type="evidence" value="ECO:0007669"/>
    <property type="project" value="InterPro"/>
</dbReference>
<dbReference type="GO" id="GO:0034388">
    <property type="term" value="C:Pwp2p-containing subcomplex of 90S preribosome"/>
    <property type="evidence" value="ECO:0007669"/>
    <property type="project" value="TreeGrafter"/>
</dbReference>
<dbReference type="Proteomes" id="UP000717585">
    <property type="component" value="Unassembled WGS sequence"/>
</dbReference>
<dbReference type="PANTHER" id="PTHR23271">
    <property type="entry name" value="HEPATOCELLULAR CARCINOMA-ASSOCIATED ANTIGEN 66"/>
    <property type="match status" value="1"/>
</dbReference>
<dbReference type="PANTHER" id="PTHR23271:SF1">
    <property type="entry name" value="U3 SMALL NUCLEOLAR RNA-ASSOCIATED PROTEIN 6 HOMOLOG"/>
    <property type="match status" value="1"/>
</dbReference>
<dbReference type="GO" id="GO:0032040">
    <property type="term" value="C:small-subunit processome"/>
    <property type="evidence" value="ECO:0007669"/>
    <property type="project" value="TreeGrafter"/>
</dbReference>
<proteinExistence type="predicted"/>
<organism evidence="1 2">
    <name type="scientific">Carpediemonas membranifera</name>
    <dbReference type="NCBI Taxonomy" id="201153"/>
    <lineage>
        <taxon>Eukaryota</taxon>
        <taxon>Metamonada</taxon>
        <taxon>Carpediemonas-like organisms</taxon>
        <taxon>Carpediemonas</taxon>
    </lineage>
</organism>
<dbReference type="SUPFAM" id="SSF48452">
    <property type="entry name" value="TPR-like"/>
    <property type="match status" value="1"/>
</dbReference>
<dbReference type="InterPro" id="IPR013949">
    <property type="entry name" value="Utp6"/>
</dbReference>
<dbReference type="AlphaFoldDB" id="A0A8J6B1H5"/>
<dbReference type="Gene3D" id="1.25.40.10">
    <property type="entry name" value="Tetratricopeptide repeat domain"/>
    <property type="match status" value="1"/>
</dbReference>
<evidence type="ECO:0000313" key="1">
    <source>
        <dbReference type="EMBL" id="KAG9397280.1"/>
    </source>
</evidence>